<dbReference type="RefSeq" id="XP_024775781.1">
    <property type="nucleotide sequence ID" value="XM_024919012.1"/>
</dbReference>
<sequence>MHKVNIDKNVLIGHYKLIEQKVNNILYTQAVDEVIEQATVAMARYIEVGRSADKT</sequence>
<dbReference type="EMBL" id="KZ679679">
    <property type="protein sequence ID" value="PTB56104.1"/>
    <property type="molecule type" value="Genomic_DNA"/>
</dbReference>
<dbReference type="AlphaFoldDB" id="A0A2T4AG97"/>
<evidence type="ECO:0000313" key="1">
    <source>
        <dbReference type="EMBL" id="PTB56104.1"/>
    </source>
</evidence>
<name>A0A2T4AG97_TRIHA</name>
<keyword evidence="2" id="KW-1185">Reference proteome</keyword>
<organism evidence="1 2">
    <name type="scientific">Trichoderma harzianum CBS 226.95</name>
    <dbReference type="NCBI Taxonomy" id="983964"/>
    <lineage>
        <taxon>Eukaryota</taxon>
        <taxon>Fungi</taxon>
        <taxon>Dikarya</taxon>
        <taxon>Ascomycota</taxon>
        <taxon>Pezizomycotina</taxon>
        <taxon>Sordariomycetes</taxon>
        <taxon>Hypocreomycetidae</taxon>
        <taxon>Hypocreales</taxon>
        <taxon>Hypocreaceae</taxon>
        <taxon>Trichoderma</taxon>
    </lineage>
</organism>
<accession>A0A2T4AG97</accession>
<protein>
    <submittedName>
        <fullName evidence="1">Uncharacterized protein</fullName>
    </submittedName>
</protein>
<evidence type="ECO:0000313" key="2">
    <source>
        <dbReference type="Proteomes" id="UP000241690"/>
    </source>
</evidence>
<reference evidence="1 2" key="1">
    <citation type="submission" date="2016-07" db="EMBL/GenBank/DDBJ databases">
        <title>Multiple horizontal gene transfer events from other fungi enriched the ability of initially mycotrophic Trichoderma (Ascomycota) to feed on dead plant biomass.</title>
        <authorList>
            <consortium name="DOE Joint Genome Institute"/>
            <person name="Aerts A."/>
            <person name="Atanasova L."/>
            <person name="Chenthamara K."/>
            <person name="Zhang J."/>
            <person name="Grujic M."/>
            <person name="Henrissat B."/>
            <person name="Kuo A."/>
            <person name="Salamov A."/>
            <person name="Lipzen A."/>
            <person name="Labutti K."/>
            <person name="Barry K."/>
            <person name="Miao Y."/>
            <person name="Rahimi M.J."/>
            <person name="Shen Q."/>
            <person name="Grigoriev I.V."/>
            <person name="Kubicek C.P."/>
            <person name="Druzhinina I.S."/>
        </authorList>
    </citation>
    <scope>NUCLEOTIDE SEQUENCE [LARGE SCALE GENOMIC DNA]</scope>
    <source>
        <strain evidence="1 2">CBS 226.95</strain>
    </source>
</reference>
<proteinExistence type="predicted"/>
<gene>
    <name evidence="1" type="ORF">M431DRAFT_507760</name>
</gene>
<dbReference type="GeneID" id="36627581"/>
<dbReference type="Proteomes" id="UP000241690">
    <property type="component" value="Unassembled WGS sequence"/>
</dbReference>